<reference evidence="3 4" key="1">
    <citation type="submission" date="2019-05" db="EMBL/GenBank/DDBJ databases">
        <title>The compact genome of Giardia muris reveals important steps in the evolution of intestinal protozoan parasites.</title>
        <authorList>
            <person name="Xu F."/>
            <person name="Jimenez-Gonzalez A."/>
            <person name="Einarsson E."/>
            <person name="Astvaldsson A."/>
            <person name="Peirasmaki D."/>
            <person name="Eckmann L."/>
            <person name="Andersson J.O."/>
            <person name="Svard S.G."/>
            <person name="Jerlstrom-Hultqvist J."/>
        </authorList>
    </citation>
    <scope>NUCLEOTIDE SEQUENCE [LARGE SCALE GENOMIC DNA]</scope>
    <source>
        <strain evidence="3 4">Roberts-Thomson</strain>
    </source>
</reference>
<protein>
    <submittedName>
        <fullName evidence="3">Uncharacterized protein</fullName>
    </submittedName>
</protein>
<comment type="caution">
    <text evidence="3">The sequence shown here is derived from an EMBL/GenBank/DDBJ whole genome shotgun (WGS) entry which is preliminary data.</text>
</comment>
<organism evidence="3 4">
    <name type="scientific">Giardia muris</name>
    <dbReference type="NCBI Taxonomy" id="5742"/>
    <lineage>
        <taxon>Eukaryota</taxon>
        <taxon>Metamonada</taxon>
        <taxon>Diplomonadida</taxon>
        <taxon>Hexamitidae</taxon>
        <taxon>Giardiinae</taxon>
        <taxon>Giardia</taxon>
    </lineage>
</organism>
<dbReference type="OrthoDB" id="10258875at2759"/>
<accession>A0A4Z1TA90</accession>
<evidence type="ECO:0000313" key="4">
    <source>
        <dbReference type="Proteomes" id="UP000315496"/>
    </source>
</evidence>
<keyword evidence="4" id="KW-1185">Reference proteome</keyword>
<sequence length="325" mass="36025">MLWLIGFLLAEGLVLTNYTRERVATNSTYAGTCALSPPNGRRNIATFTMRARAVNINILFRGYDNTTPFTIALEMPTSNKSEYYSVVSYTTTLFGSVASQMRSPANSDVDKFTYQDNLAVFRLPFAQRVFKVANESDGTWYSNAKSIYKRHWPTHTFPNGTQIHYGPYPAQRFMTTVSYKMPDEGNATKNLSVTSTAKDAIEKIRKCFSTNYGDSVFDVSLSPAFSENESVNGTISCTVTIPLDYDIGWDAWAVSLSAVVGISAIILVSIFKCCPCACILRLYDRTPKETCESLESTMVLDQTDRTAIESAEITSSPPGERAATR</sequence>
<keyword evidence="1" id="KW-0812">Transmembrane</keyword>
<proteinExistence type="predicted"/>
<keyword evidence="2" id="KW-0732">Signal</keyword>
<evidence type="ECO:0000256" key="2">
    <source>
        <dbReference type="SAM" id="SignalP"/>
    </source>
</evidence>
<feature type="signal peptide" evidence="2">
    <location>
        <begin position="1"/>
        <end position="16"/>
    </location>
</feature>
<keyword evidence="1" id="KW-1133">Transmembrane helix</keyword>
<name>A0A4Z1TA90_GIAMU</name>
<keyword evidence="1" id="KW-0472">Membrane</keyword>
<dbReference type="Proteomes" id="UP000315496">
    <property type="component" value="Chromosome 1"/>
</dbReference>
<evidence type="ECO:0000313" key="3">
    <source>
        <dbReference type="EMBL" id="TNJ29429.1"/>
    </source>
</evidence>
<dbReference type="VEuPathDB" id="GiardiaDB:GMRT_10279"/>
<evidence type="ECO:0000256" key="1">
    <source>
        <dbReference type="SAM" id="Phobius"/>
    </source>
</evidence>
<dbReference type="EMBL" id="VDLU01000001">
    <property type="protein sequence ID" value="TNJ29429.1"/>
    <property type="molecule type" value="Genomic_DNA"/>
</dbReference>
<feature type="transmembrane region" description="Helical" evidence="1">
    <location>
        <begin position="251"/>
        <end position="271"/>
    </location>
</feature>
<feature type="chain" id="PRO_5021269828" evidence="2">
    <location>
        <begin position="17"/>
        <end position="325"/>
    </location>
</feature>
<gene>
    <name evidence="3" type="ORF">GMRT_10279</name>
</gene>
<dbReference type="AlphaFoldDB" id="A0A4Z1TA90"/>